<comment type="subcellular location">
    <subcellularLocation>
        <location evidence="1">Cytoplasm</location>
    </subcellularLocation>
</comment>
<protein>
    <submittedName>
        <fullName evidence="6">Aerobactin siderophore biosynthesis N-hydroxylysine acetylase</fullName>
    </submittedName>
</protein>
<comment type="caution">
    <text evidence="6">The sequence shown here is derived from an EMBL/GenBank/DDBJ whole genome shotgun (WGS) entry which is preliminary data.</text>
</comment>
<dbReference type="EMBL" id="NITZ01000013">
    <property type="protein sequence ID" value="PHM48023.1"/>
    <property type="molecule type" value="Genomic_DNA"/>
</dbReference>
<dbReference type="SUPFAM" id="SSF55729">
    <property type="entry name" value="Acyl-CoA N-acyltransferases (Nat)"/>
    <property type="match status" value="1"/>
</dbReference>
<keyword evidence="4" id="KW-0808">Transferase</keyword>
<evidence type="ECO:0000313" key="6">
    <source>
        <dbReference type="EMBL" id="PHM48023.1"/>
    </source>
</evidence>
<dbReference type="GO" id="GO:0005737">
    <property type="term" value="C:cytoplasm"/>
    <property type="evidence" value="ECO:0007669"/>
    <property type="project" value="UniProtKB-SubCell"/>
</dbReference>
<dbReference type="OrthoDB" id="9087497at2"/>
<dbReference type="PANTHER" id="PTHR31438">
    <property type="entry name" value="LYSINE N-ACYLTRANSFERASE C17G9.06C-RELATED"/>
    <property type="match status" value="1"/>
</dbReference>
<dbReference type="InterPro" id="IPR016181">
    <property type="entry name" value="Acyl_CoA_acyltransferase"/>
</dbReference>
<dbReference type="Proteomes" id="UP000221980">
    <property type="component" value="Unassembled WGS sequence"/>
</dbReference>
<name>A0A2D0JNY2_9GAMM</name>
<proteinExistence type="predicted"/>
<evidence type="ECO:0000256" key="4">
    <source>
        <dbReference type="ARBA" id="ARBA00022679"/>
    </source>
</evidence>
<dbReference type="FunFam" id="3.40.630.30:FF:000256">
    <property type="entry name" value="Putative lysine N-acyltransferase C17G9.06c"/>
    <property type="match status" value="1"/>
</dbReference>
<dbReference type="PANTHER" id="PTHR31438:SF1">
    <property type="entry name" value="LYSINE N-ACYLTRANSFERASE C17G9.06C-RELATED"/>
    <property type="match status" value="1"/>
</dbReference>
<evidence type="ECO:0000259" key="5">
    <source>
        <dbReference type="SMART" id="SM01006"/>
    </source>
</evidence>
<keyword evidence="3" id="KW-0963">Cytoplasm</keyword>
<dbReference type="Gene3D" id="3.40.630.30">
    <property type="match status" value="1"/>
</dbReference>
<dbReference type="AlphaFoldDB" id="A0A2D0JNY2"/>
<sequence>MMPNAKLIHSLGSFRCEILEKDLPISLGLDKSAILHSLNPLPNGWLVQALDQLFVMAPQISGITLPYHEWNKEPQAQILFNLAKSDYLERETFYQLPLWLTGSRVPLNNQMRYETERQLWLPVRPSRPEDEVYRRYDPQIKHWLSFRLPNVSQDAEQFTHWMNTPRINVFWEMSGPLEVQKNYLQRQLESDYCYPLLGCFDDQPFGYFEVYWAPEDRIGRHYRWQPFDRGLHMLVGEEQWRGSQYVRSWLWGLTHYLYLDEPRTTRIVAEPRFDNQRLFRHLPIVGYQTIKEFDFPHKRSRLTMNRRNHFFCEETAV</sequence>
<feature type="domain" description="Acyltransferase MbtK/IucB-like conserved" evidence="5">
    <location>
        <begin position="147"/>
        <end position="194"/>
    </location>
</feature>
<evidence type="ECO:0000256" key="3">
    <source>
        <dbReference type="ARBA" id="ARBA00022490"/>
    </source>
</evidence>
<organism evidence="6 7">
    <name type="scientific">Xenorhabdus miraniensis</name>
    <dbReference type="NCBI Taxonomy" id="351674"/>
    <lineage>
        <taxon>Bacteria</taxon>
        <taxon>Pseudomonadati</taxon>
        <taxon>Pseudomonadota</taxon>
        <taxon>Gammaproteobacteria</taxon>
        <taxon>Enterobacterales</taxon>
        <taxon>Morganellaceae</taxon>
        <taxon>Xenorhabdus</taxon>
    </lineage>
</organism>
<keyword evidence="7" id="KW-1185">Reference proteome</keyword>
<dbReference type="RefSeq" id="WP_099114678.1">
    <property type="nucleotide sequence ID" value="NZ_CAWNQI010000035.1"/>
</dbReference>
<dbReference type="GO" id="GO:0016410">
    <property type="term" value="F:N-acyltransferase activity"/>
    <property type="evidence" value="ECO:0007669"/>
    <property type="project" value="TreeGrafter"/>
</dbReference>
<dbReference type="GO" id="GO:0019290">
    <property type="term" value="P:siderophore biosynthetic process"/>
    <property type="evidence" value="ECO:0007669"/>
    <property type="project" value="InterPro"/>
</dbReference>
<gene>
    <name evidence="6" type="ORF">Xmir_02620</name>
</gene>
<dbReference type="Pfam" id="PF13523">
    <property type="entry name" value="Acetyltransf_8"/>
    <property type="match status" value="1"/>
</dbReference>
<dbReference type="SMART" id="SM01006">
    <property type="entry name" value="AlcB"/>
    <property type="match status" value="1"/>
</dbReference>
<evidence type="ECO:0000256" key="2">
    <source>
        <dbReference type="ARBA" id="ARBA00004924"/>
    </source>
</evidence>
<accession>A0A2D0JNY2</accession>
<dbReference type="InterPro" id="IPR019432">
    <property type="entry name" value="Acyltransferase_MbtK/IucB-like"/>
</dbReference>
<reference evidence="6 7" key="1">
    <citation type="journal article" date="2017" name="Nat. Microbiol.">
        <title>Natural product diversity associated with the nematode symbionts Photorhabdus and Xenorhabdus.</title>
        <authorList>
            <person name="Tobias N.J."/>
            <person name="Wolff H."/>
            <person name="Djahanschiri B."/>
            <person name="Grundmann F."/>
            <person name="Kronenwerth M."/>
            <person name="Shi Y.M."/>
            <person name="Simonyi S."/>
            <person name="Grun P."/>
            <person name="Shapiro-Ilan D."/>
            <person name="Pidot S.J."/>
            <person name="Stinear T.P."/>
            <person name="Ebersberger I."/>
            <person name="Bode H.B."/>
        </authorList>
    </citation>
    <scope>NUCLEOTIDE SEQUENCE [LARGE SCALE GENOMIC DNA]</scope>
    <source>
        <strain evidence="6 7">DSM 17902</strain>
    </source>
</reference>
<evidence type="ECO:0000313" key="7">
    <source>
        <dbReference type="Proteomes" id="UP000221980"/>
    </source>
</evidence>
<evidence type="ECO:0000256" key="1">
    <source>
        <dbReference type="ARBA" id="ARBA00004496"/>
    </source>
</evidence>
<comment type="pathway">
    <text evidence="2">Siderophore biosynthesis.</text>
</comment>